<feature type="compositionally biased region" description="Polar residues" evidence="1">
    <location>
        <begin position="77"/>
        <end position="91"/>
    </location>
</feature>
<evidence type="ECO:0000256" key="1">
    <source>
        <dbReference type="SAM" id="MobiDB-lite"/>
    </source>
</evidence>
<evidence type="ECO:0000313" key="3">
    <source>
        <dbReference type="Proteomes" id="UP000266723"/>
    </source>
</evidence>
<reference evidence="2 3" key="1">
    <citation type="journal article" date="2020" name="BMC Genomics">
        <title>Intraspecific diversification of the crop wild relative Brassica cretica Lam. using demographic model selection.</title>
        <authorList>
            <person name="Kioukis A."/>
            <person name="Michalopoulou V.A."/>
            <person name="Briers L."/>
            <person name="Pirintsos S."/>
            <person name="Studholme D.J."/>
            <person name="Pavlidis P."/>
            <person name="Sarris P.F."/>
        </authorList>
    </citation>
    <scope>NUCLEOTIDE SEQUENCE [LARGE SCALE GENOMIC DNA]</scope>
    <source>
        <strain evidence="3">cv. PFS-1207/04</strain>
    </source>
</reference>
<protein>
    <submittedName>
        <fullName evidence="2">Uncharacterized protein</fullName>
    </submittedName>
</protein>
<feature type="region of interest" description="Disordered" evidence="1">
    <location>
        <begin position="41"/>
        <end position="91"/>
    </location>
</feature>
<dbReference type="EMBL" id="QGKV02000832">
    <property type="protein sequence ID" value="KAF3542215.1"/>
    <property type="molecule type" value="Genomic_DNA"/>
</dbReference>
<organism evidence="2 3">
    <name type="scientific">Brassica cretica</name>
    <name type="common">Mustard</name>
    <dbReference type="NCBI Taxonomy" id="69181"/>
    <lineage>
        <taxon>Eukaryota</taxon>
        <taxon>Viridiplantae</taxon>
        <taxon>Streptophyta</taxon>
        <taxon>Embryophyta</taxon>
        <taxon>Tracheophyta</taxon>
        <taxon>Spermatophyta</taxon>
        <taxon>Magnoliopsida</taxon>
        <taxon>eudicotyledons</taxon>
        <taxon>Gunneridae</taxon>
        <taxon>Pentapetalae</taxon>
        <taxon>rosids</taxon>
        <taxon>malvids</taxon>
        <taxon>Brassicales</taxon>
        <taxon>Brassicaceae</taxon>
        <taxon>Brassiceae</taxon>
        <taxon>Brassica</taxon>
    </lineage>
</organism>
<comment type="caution">
    <text evidence="2">The sequence shown here is derived from an EMBL/GenBank/DDBJ whole genome shotgun (WGS) entry which is preliminary data.</text>
</comment>
<gene>
    <name evidence="2" type="ORF">DY000_02005256</name>
</gene>
<sequence length="91" mass="9690">MGFYELRKRGETKRVRVKAVAGGEACGGACDIEDSFLGENWGNEDNCEEEREMPLPDKSSGRLTGKSSGRLPGKSSGRLTGKSSGQTTYGG</sequence>
<proteinExistence type="predicted"/>
<dbReference type="Proteomes" id="UP000266723">
    <property type="component" value="Unassembled WGS sequence"/>
</dbReference>
<name>A0ABQ7BR07_BRACR</name>
<evidence type="ECO:0000313" key="2">
    <source>
        <dbReference type="EMBL" id="KAF3542215.1"/>
    </source>
</evidence>
<accession>A0ABQ7BR07</accession>
<keyword evidence="3" id="KW-1185">Reference proteome</keyword>